<keyword evidence="3" id="KW-0813">Transport</keyword>
<dbReference type="AlphaFoldDB" id="A0A8S4RGD3"/>
<evidence type="ECO:0000313" key="10">
    <source>
        <dbReference type="Proteomes" id="UP000838756"/>
    </source>
</evidence>
<comment type="subcellular location">
    <subcellularLocation>
        <location evidence="1">Membrane</location>
        <topology evidence="1">Multi-pass membrane protein</topology>
    </subcellularLocation>
</comment>
<evidence type="ECO:0000256" key="6">
    <source>
        <dbReference type="ARBA" id="ARBA00023136"/>
    </source>
</evidence>
<dbReference type="InterPro" id="IPR036259">
    <property type="entry name" value="MFS_trans_sf"/>
</dbReference>
<evidence type="ECO:0000313" key="9">
    <source>
        <dbReference type="EMBL" id="CAH2235317.1"/>
    </source>
</evidence>
<evidence type="ECO:0000256" key="7">
    <source>
        <dbReference type="SAM" id="Phobius"/>
    </source>
</evidence>
<reference evidence="9" key="1">
    <citation type="submission" date="2022-03" db="EMBL/GenBank/DDBJ databases">
        <authorList>
            <person name="Lindestad O."/>
        </authorList>
    </citation>
    <scope>NUCLEOTIDE SEQUENCE</scope>
</reference>
<evidence type="ECO:0000256" key="3">
    <source>
        <dbReference type="ARBA" id="ARBA00022448"/>
    </source>
</evidence>
<dbReference type="Gene3D" id="1.20.1250.20">
    <property type="entry name" value="MFS general substrate transporter like domains"/>
    <property type="match status" value="1"/>
</dbReference>
<evidence type="ECO:0000256" key="2">
    <source>
        <dbReference type="ARBA" id="ARBA00008335"/>
    </source>
</evidence>
<feature type="transmembrane region" description="Helical" evidence="7">
    <location>
        <begin position="210"/>
        <end position="229"/>
    </location>
</feature>
<keyword evidence="4 7" id="KW-0812">Transmembrane</keyword>
<dbReference type="EMBL" id="CAKXAJ010025123">
    <property type="protein sequence ID" value="CAH2235317.1"/>
    <property type="molecule type" value="Genomic_DNA"/>
</dbReference>
<feature type="transmembrane region" description="Helical" evidence="7">
    <location>
        <begin position="502"/>
        <end position="523"/>
    </location>
</feature>
<evidence type="ECO:0000256" key="1">
    <source>
        <dbReference type="ARBA" id="ARBA00004141"/>
    </source>
</evidence>
<accession>A0A8S4RGD3</accession>
<feature type="transmembrane region" description="Helical" evidence="7">
    <location>
        <begin position="108"/>
        <end position="126"/>
    </location>
</feature>
<feature type="transmembrane region" description="Helical" evidence="7">
    <location>
        <begin position="386"/>
        <end position="408"/>
    </location>
</feature>
<evidence type="ECO:0000256" key="4">
    <source>
        <dbReference type="ARBA" id="ARBA00022692"/>
    </source>
</evidence>
<organism evidence="9 10">
    <name type="scientific">Pararge aegeria aegeria</name>
    <dbReference type="NCBI Taxonomy" id="348720"/>
    <lineage>
        <taxon>Eukaryota</taxon>
        <taxon>Metazoa</taxon>
        <taxon>Ecdysozoa</taxon>
        <taxon>Arthropoda</taxon>
        <taxon>Hexapoda</taxon>
        <taxon>Insecta</taxon>
        <taxon>Pterygota</taxon>
        <taxon>Neoptera</taxon>
        <taxon>Endopterygota</taxon>
        <taxon>Lepidoptera</taxon>
        <taxon>Glossata</taxon>
        <taxon>Ditrysia</taxon>
        <taxon>Papilionoidea</taxon>
        <taxon>Nymphalidae</taxon>
        <taxon>Satyrinae</taxon>
        <taxon>Satyrini</taxon>
        <taxon>Parargina</taxon>
        <taxon>Pararge</taxon>
    </lineage>
</organism>
<keyword evidence="5 7" id="KW-1133">Transmembrane helix</keyword>
<comment type="caution">
    <text evidence="9">The sequence shown here is derived from an EMBL/GenBank/DDBJ whole genome shotgun (WGS) entry which is preliminary data.</text>
</comment>
<dbReference type="OrthoDB" id="6133115at2759"/>
<dbReference type="Pfam" id="PF00083">
    <property type="entry name" value="Sugar_tr"/>
    <property type="match status" value="1"/>
</dbReference>
<keyword evidence="10" id="KW-1185">Reference proteome</keyword>
<dbReference type="PROSITE" id="PS50850">
    <property type="entry name" value="MFS"/>
    <property type="match status" value="1"/>
</dbReference>
<evidence type="ECO:0000259" key="8">
    <source>
        <dbReference type="PROSITE" id="PS50850"/>
    </source>
</evidence>
<dbReference type="GO" id="GO:0022857">
    <property type="term" value="F:transmembrane transporter activity"/>
    <property type="evidence" value="ECO:0007669"/>
    <property type="project" value="InterPro"/>
</dbReference>
<sequence length="526" mass="58689">MSEVNLQALAGTDSDDHTKAPTAMQEVNLALKECGFGLFHIQLLCTSFFGCLAGIVVTNSTPYILPIAECDLNMNLLEKGVLNAMPFLGMILVSVVAGFLTDTFGRKYFVLLGFGGLFIFTAISATSQNYVVLVTAKFFEGMLFATSFSSLITLTAEFCHNDIRDRIMLLQSSFSAIAQVIIALLSWAILTQDWTDSYFNGYIVFHGWNFYLVVMSLWSLFATIMYCFLPESPKYYITQHKYYEAREVLISIYKQNTGKTADEFLYKDIWKDKKTYAIDETPEDSSNKNFGSMLAEGLHNVKPMFQKPRGLYLLLFCVMSFFTMLLYNVIRLWFPQLSTIVEHYSSTDTQDLCVMLDSYTHDLAERNTNLTVNKVCVPVVSGAATYINSMILGSVCLGPIIISSVLVVKVGKKNLYTVCGLISVGVTLGLRWSSSKIIMVALFSSDLAISQMMVNLNQFLVIDFFPTNMRSLAIGMVMMWGRIGSLVGNVLFPILLDMGCVVPFYTLAGTMIGIILLSFVIPVKKN</sequence>
<feature type="transmembrane region" description="Helical" evidence="7">
    <location>
        <begin position="415"/>
        <end position="432"/>
    </location>
</feature>
<feature type="transmembrane region" description="Helical" evidence="7">
    <location>
        <begin position="81"/>
        <end position="101"/>
    </location>
</feature>
<gene>
    <name evidence="9" type="primary">jg5887</name>
    <name evidence="9" type="ORF">PAEG_LOCUS12981</name>
</gene>
<dbReference type="InterPro" id="IPR020846">
    <property type="entry name" value="MFS_dom"/>
</dbReference>
<dbReference type="PANTHER" id="PTHR23511">
    <property type="entry name" value="SYNAPTIC VESICLE GLYCOPROTEIN 2"/>
    <property type="match status" value="1"/>
</dbReference>
<dbReference type="SUPFAM" id="SSF103473">
    <property type="entry name" value="MFS general substrate transporter"/>
    <property type="match status" value="1"/>
</dbReference>
<dbReference type="PANTHER" id="PTHR23511:SF36">
    <property type="entry name" value="EG:BACR7A4.13 PROTEIN-RELATED"/>
    <property type="match status" value="1"/>
</dbReference>
<dbReference type="InterPro" id="IPR005828">
    <property type="entry name" value="MFS_sugar_transport-like"/>
</dbReference>
<feature type="transmembrane region" description="Helical" evidence="7">
    <location>
        <begin position="138"/>
        <end position="156"/>
    </location>
</feature>
<feature type="transmembrane region" description="Helical" evidence="7">
    <location>
        <begin position="472"/>
        <end position="496"/>
    </location>
</feature>
<feature type="domain" description="Major facilitator superfamily (MFS) profile" evidence="8">
    <location>
        <begin position="38"/>
        <end position="525"/>
    </location>
</feature>
<name>A0A8S4RGD3_9NEOP</name>
<protein>
    <submittedName>
        <fullName evidence="9">Jg5887 protein</fullName>
    </submittedName>
</protein>
<keyword evidence="6 7" id="KW-0472">Membrane</keyword>
<feature type="transmembrane region" description="Helical" evidence="7">
    <location>
        <begin position="34"/>
        <end position="57"/>
    </location>
</feature>
<dbReference type="Proteomes" id="UP000838756">
    <property type="component" value="Unassembled WGS sequence"/>
</dbReference>
<feature type="transmembrane region" description="Helical" evidence="7">
    <location>
        <begin position="311"/>
        <end position="330"/>
    </location>
</feature>
<proteinExistence type="inferred from homology"/>
<dbReference type="GO" id="GO:0016020">
    <property type="term" value="C:membrane"/>
    <property type="evidence" value="ECO:0007669"/>
    <property type="project" value="UniProtKB-SubCell"/>
</dbReference>
<comment type="similarity">
    <text evidence="2">Belongs to the major facilitator superfamily.</text>
</comment>
<feature type="transmembrane region" description="Helical" evidence="7">
    <location>
        <begin position="168"/>
        <end position="190"/>
    </location>
</feature>
<evidence type="ECO:0000256" key="5">
    <source>
        <dbReference type="ARBA" id="ARBA00022989"/>
    </source>
</evidence>